<accession>A0AAN8IW74</accession>
<dbReference type="EMBL" id="WIXE01022949">
    <property type="protein sequence ID" value="KAK5966949.1"/>
    <property type="molecule type" value="Genomic_DNA"/>
</dbReference>
<sequence>ADGAKPSVKTSSKPVACRKCNKEIPSGMPFYEVDHAPKCRECCIADNFKPAAQTSSRPVPCKKCHKDIPAGTPFY</sequence>
<organism evidence="1 2">
    <name type="scientific">Trichostrongylus colubriformis</name>
    <name type="common">Black scour worm</name>
    <dbReference type="NCBI Taxonomy" id="6319"/>
    <lineage>
        <taxon>Eukaryota</taxon>
        <taxon>Metazoa</taxon>
        <taxon>Ecdysozoa</taxon>
        <taxon>Nematoda</taxon>
        <taxon>Chromadorea</taxon>
        <taxon>Rhabditida</taxon>
        <taxon>Rhabditina</taxon>
        <taxon>Rhabditomorpha</taxon>
        <taxon>Strongyloidea</taxon>
        <taxon>Trichostrongylidae</taxon>
        <taxon>Trichostrongylus</taxon>
    </lineage>
</organism>
<evidence type="ECO:0000313" key="2">
    <source>
        <dbReference type="Proteomes" id="UP001331761"/>
    </source>
</evidence>
<dbReference type="Proteomes" id="UP001331761">
    <property type="component" value="Unassembled WGS sequence"/>
</dbReference>
<proteinExistence type="predicted"/>
<gene>
    <name evidence="1" type="ORF">GCK32_019038</name>
</gene>
<reference evidence="1 2" key="1">
    <citation type="submission" date="2019-10" db="EMBL/GenBank/DDBJ databases">
        <title>Assembly and Annotation for the nematode Trichostrongylus colubriformis.</title>
        <authorList>
            <person name="Martin J."/>
        </authorList>
    </citation>
    <scope>NUCLEOTIDE SEQUENCE [LARGE SCALE GENOMIC DNA]</scope>
    <source>
        <strain evidence="1">G859</strain>
        <tissue evidence="1">Whole worm</tissue>
    </source>
</reference>
<protein>
    <submittedName>
        <fullName evidence="1">Uncharacterized protein</fullName>
    </submittedName>
</protein>
<keyword evidence="2" id="KW-1185">Reference proteome</keyword>
<name>A0AAN8IW74_TRICO</name>
<evidence type="ECO:0000313" key="1">
    <source>
        <dbReference type="EMBL" id="KAK5966949.1"/>
    </source>
</evidence>
<dbReference type="AlphaFoldDB" id="A0AAN8IW74"/>
<comment type="caution">
    <text evidence="1">The sequence shown here is derived from an EMBL/GenBank/DDBJ whole genome shotgun (WGS) entry which is preliminary data.</text>
</comment>
<feature type="non-terminal residue" evidence="1">
    <location>
        <position position="75"/>
    </location>
</feature>
<feature type="non-terminal residue" evidence="1">
    <location>
        <position position="1"/>
    </location>
</feature>